<organism evidence="2 3">
    <name type="scientific">Myotis myotis</name>
    <name type="common">Greater mouse-eared bat</name>
    <name type="synonym">Vespertilio myotis</name>
    <dbReference type="NCBI Taxonomy" id="51298"/>
    <lineage>
        <taxon>Eukaryota</taxon>
        <taxon>Metazoa</taxon>
        <taxon>Chordata</taxon>
        <taxon>Craniata</taxon>
        <taxon>Vertebrata</taxon>
        <taxon>Euteleostomi</taxon>
        <taxon>Mammalia</taxon>
        <taxon>Eutheria</taxon>
        <taxon>Laurasiatheria</taxon>
        <taxon>Chiroptera</taxon>
        <taxon>Yangochiroptera</taxon>
        <taxon>Vespertilionidae</taxon>
        <taxon>Myotis</taxon>
    </lineage>
</organism>
<dbReference type="InterPro" id="IPR038124">
    <property type="entry name" value="B_retro_matrix_sf"/>
</dbReference>
<name>A0A7J7S248_MYOMY</name>
<accession>A0A7J7S248</accession>
<dbReference type="InterPro" id="IPR003322">
    <property type="entry name" value="B_retro_matrix"/>
</dbReference>
<gene>
    <name evidence="2" type="ORF">mMyoMyo1_010116</name>
</gene>
<dbReference type="InterPro" id="IPR010999">
    <property type="entry name" value="Retrovr_matrix"/>
</dbReference>
<proteinExistence type="predicted"/>
<keyword evidence="3" id="KW-1185">Reference proteome</keyword>
<protein>
    <recommendedName>
        <fullName evidence="1">Beta-retroviral matrix protein domain-containing protein</fullName>
    </recommendedName>
</protein>
<comment type="caution">
    <text evidence="2">The sequence shown here is derived from an EMBL/GenBank/DDBJ whole genome shotgun (WGS) entry which is preliminary data.</text>
</comment>
<reference evidence="2 3" key="1">
    <citation type="journal article" date="2020" name="Nature">
        <title>Six reference-quality genomes reveal evolution of bat adaptations.</title>
        <authorList>
            <person name="Jebb D."/>
            <person name="Huang Z."/>
            <person name="Pippel M."/>
            <person name="Hughes G.M."/>
            <person name="Lavrichenko K."/>
            <person name="Devanna P."/>
            <person name="Winkler S."/>
            <person name="Jermiin L.S."/>
            <person name="Skirmuntt E.C."/>
            <person name="Katzourakis A."/>
            <person name="Burkitt-Gray L."/>
            <person name="Ray D.A."/>
            <person name="Sullivan K.A.M."/>
            <person name="Roscito J.G."/>
            <person name="Kirilenko B.M."/>
            <person name="Davalos L.M."/>
            <person name="Corthals A.P."/>
            <person name="Power M.L."/>
            <person name="Jones G."/>
            <person name="Ransome R.D."/>
            <person name="Dechmann D.K.N."/>
            <person name="Locatelli A.G."/>
            <person name="Puechmaille S.J."/>
            <person name="Fedrigo O."/>
            <person name="Jarvis E.D."/>
            <person name="Hiller M."/>
            <person name="Vernes S.C."/>
            <person name="Myers E.W."/>
            <person name="Teeling E.C."/>
        </authorList>
    </citation>
    <scope>NUCLEOTIDE SEQUENCE [LARGE SCALE GENOMIC DNA]</scope>
    <source>
        <strain evidence="2">MMyoMyo1</strain>
        <tissue evidence="2">Flight muscle</tissue>
    </source>
</reference>
<evidence type="ECO:0000259" key="1">
    <source>
        <dbReference type="Pfam" id="PF02337"/>
    </source>
</evidence>
<dbReference type="EMBL" id="JABWUV010000020">
    <property type="protein sequence ID" value="KAF6282480.1"/>
    <property type="molecule type" value="Genomic_DNA"/>
</dbReference>
<evidence type="ECO:0000313" key="2">
    <source>
        <dbReference type="EMBL" id="KAF6282480.1"/>
    </source>
</evidence>
<feature type="domain" description="Beta-retroviral matrix protein" evidence="1">
    <location>
        <begin position="1"/>
        <end position="65"/>
    </location>
</feature>
<dbReference type="GO" id="GO:0005198">
    <property type="term" value="F:structural molecule activity"/>
    <property type="evidence" value="ECO:0007669"/>
    <property type="project" value="InterPro"/>
</dbReference>
<dbReference type="SUPFAM" id="SSF47836">
    <property type="entry name" value="Retroviral matrix proteins"/>
    <property type="match status" value="1"/>
</dbReference>
<dbReference type="Proteomes" id="UP000527355">
    <property type="component" value="Unassembled WGS sequence"/>
</dbReference>
<sequence>MLQDKGIKVSESILLQFLHIIIEYNPWFLDLDLWKQVDRNLRRNQAQGKRVPLSSFTMWALVRAVYCPIHIEDPTRAECQEYLQPTPPPPKAEPGKPPSLSLWCEEAHQLEKMGLTVHLQKAP</sequence>
<dbReference type="Gene3D" id="1.10.150.490">
    <property type="entry name" value="Retroviral GAG p10 protein"/>
    <property type="match status" value="1"/>
</dbReference>
<evidence type="ECO:0000313" key="3">
    <source>
        <dbReference type="Proteomes" id="UP000527355"/>
    </source>
</evidence>
<dbReference type="Pfam" id="PF02337">
    <property type="entry name" value="Gag_p10"/>
    <property type="match status" value="1"/>
</dbReference>
<dbReference type="AlphaFoldDB" id="A0A7J7S248"/>